<sequence>MMGHEDAKCGRQALRDAGYEFDICFTSLQKRAIWTLWTVLDAIDQLWLPVVRTWRLNEQHFGGLTGCNKAETAAKHGEVQATAFGASSSIWTRLSEEAIMELNPPTGIPIVYELEKNLKPAKPMQFLEMKRPCGTMEAMAAQGQVKK</sequence>
<dbReference type="CDD" id="cd07067">
    <property type="entry name" value="HP_PGM_like"/>
    <property type="match status" value="1"/>
</dbReference>
<dbReference type="Gene3D" id="3.40.50.1240">
    <property type="entry name" value="Phosphoglycerate mutase-like"/>
    <property type="match status" value="1"/>
</dbReference>
<evidence type="ECO:0000256" key="3">
    <source>
        <dbReference type="ARBA" id="ARBA00023152"/>
    </source>
</evidence>
<dbReference type="PANTHER" id="PTHR11931">
    <property type="entry name" value="PHOSPHOGLYCERATE MUTASE"/>
    <property type="match status" value="1"/>
</dbReference>
<keyword evidence="4" id="KW-0413">Isomerase</keyword>
<evidence type="ECO:0000313" key="6">
    <source>
        <dbReference type="EMBL" id="EGV93474.1"/>
    </source>
</evidence>
<dbReference type="EC" id="5.4.2.11" evidence="2"/>
<gene>
    <name evidence="6" type="ORF">I79_011476</name>
</gene>
<dbReference type="InterPro" id="IPR013078">
    <property type="entry name" value="His_Pase_superF_clade-1"/>
</dbReference>
<organism evidence="6 7">
    <name type="scientific">Cricetulus griseus</name>
    <name type="common">Chinese hamster</name>
    <name type="synonym">Cricetulus barabensis griseus</name>
    <dbReference type="NCBI Taxonomy" id="10029"/>
    <lineage>
        <taxon>Eukaryota</taxon>
        <taxon>Metazoa</taxon>
        <taxon>Chordata</taxon>
        <taxon>Craniata</taxon>
        <taxon>Vertebrata</taxon>
        <taxon>Euteleostomi</taxon>
        <taxon>Mammalia</taxon>
        <taxon>Eutheria</taxon>
        <taxon>Euarchontoglires</taxon>
        <taxon>Glires</taxon>
        <taxon>Rodentia</taxon>
        <taxon>Myomorpha</taxon>
        <taxon>Muroidea</taxon>
        <taxon>Cricetidae</taxon>
        <taxon>Cricetinae</taxon>
        <taxon>Cricetulus</taxon>
    </lineage>
</organism>
<accession>G3HL90</accession>
<dbReference type="InterPro" id="IPR029033">
    <property type="entry name" value="His_PPase_superfam"/>
</dbReference>
<name>G3HL90_CRIGR</name>
<proteinExistence type="inferred from homology"/>
<protein>
    <recommendedName>
        <fullName evidence="2">phosphoglycerate mutase (2,3-diphosphoglycerate-dependent)</fullName>
        <ecNumber evidence="2">5.4.2.11</ecNumber>
    </recommendedName>
</protein>
<dbReference type="AlphaFoldDB" id="G3HL90"/>
<dbReference type="Pfam" id="PF00300">
    <property type="entry name" value="His_Phos_1"/>
    <property type="match status" value="1"/>
</dbReference>
<evidence type="ECO:0000256" key="2">
    <source>
        <dbReference type="ARBA" id="ARBA00012028"/>
    </source>
</evidence>
<keyword evidence="3" id="KW-0324">Glycolysis</keyword>
<dbReference type="GO" id="GO:0004619">
    <property type="term" value="F:phosphoglycerate mutase activity"/>
    <property type="evidence" value="ECO:0007669"/>
    <property type="project" value="UniProtKB-EC"/>
</dbReference>
<comment type="similarity">
    <text evidence="1">Belongs to the phosphoglycerate mutase family. BPG-dependent PGAM subfamily.</text>
</comment>
<dbReference type="NCBIfam" id="TIGR01258">
    <property type="entry name" value="pgm_1"/>
    <property type="match status" value="1"/>
</dbReference>
<dbReference type="InParanoid" id="G3HL90"/>
<dbReference type="STRING" id="10029.G3HL90"/>
<dbReference type="EMBL" id="JH000480">
    <property type="protein sequence ID" value="EGV93474.1"/>
    <property type="molecule type" value="Genomic_DNA"/>
</dbReference>
<dbReference type="Proteomes" id="UP000001075">
    <property type="component" value="Unassembled WGS sequence"/>
</dbReference>
<evidence type="ECO:0000313" key="7">
    <source>
        <dbReference type="Proteomes" id="UP000001075"/>
    </source>
</evidence>
<dbReference type="SUPFAM" id="SSF53254">
    <property type="entry name" value="Phosphoglycerate mutase-like"/>
    <property type="match status" value="1"/>
</dbReference>
<evidence type="ECO:0000256" key="4">
    <source>
        <dbReference type="ARBA" id="ARBA00023235"/>
    </source>
</evidence>
<feature type="binding site" evidence="5">
    <location>
        <position position="69"/>
    </location>
    <ligand>
        <name>substrate</name>
    </ligand>
</feature>
<evidence type="ECO:0000256" key="1">
    <source>
        <dbReference type="ARBA" id="ARBA00006717"/>
    </source>
</evidence>
<evidence type="ECO:0000256" key="5">
    <source>
        <dbReference type="PIRSR" id="PIRSR613078-2"/>
    </source>
</evidence>
<dbReference type="InterPro" id="IPR005952">
    <property type="entry name" value="Phosphogly_mut1"/>
</dbReference>
<dbReference type="GO" id="GO:0006096">
    <property type="term" value="P:glycolytic process"/>
    <property type="evidence" value="ECO:0007669"/>
    <property type="project" value="UniProtKB-KW"/>
</dbReference>
<feature type="binding site" evidence="5">
    <location>
        <position position="31"/>
    </location>
    <ligand>
        <name>substrate</name>
    </ligand>
</feature>
<reference evidence="7" key="1">
    <citation type="journal article" date="2011" name="Nat. Biotechnol.">
        <title>The genomic sequence of the Chinese hamster ovary (CHO)-K1 cell line.</title>
        <authorList>
            <person name="Xu X."/>
            <person name="Nagarajan H."/>
            <person name="Lewis N.E."/>
            <person name="Pan S."/>
            <person name="Cai Z."/>
            <person name="Liu X."/>
            <person name="Chen W."/>
            <person name="Xie M."/>
            <person name="Wang W."/>
            <person name="Hammond S."/>
            <person name="Andersen M.R."/>
            <person name="Neff N."/>
            <person name="Passarelli B."/>
            <person name="Koh W."/>
            <person name="Fan H.C."/>
            <person name="Wang J."/>
            <person name="Gui Y."/>
            <person name="Lee K.H."/>
            <person name="Betenbaugh M.J."/>
            <person name="Quake S.R."/>
            <person name="Famili I."/>
            <person name="Palsson B.O."/>
            <person name="Wang J."/>
        </authorList>
    </citation>
    <scope>NUCLEOTIDE SEQUENCE [LARGE SCALE GENOMIC DNA]</scope>
    <source>
        <strain evidence="7">CHO K1 cell line</strain>
    </source>
</reference>